<dbReference type="EMBL" id="KZ825869">
    <property type="protein sequence ID" value="PYH94572.1"/>
    <property type="molecule type" value="Genomic_DNA"/>
</dbReference>
<dbReference type="GO" id="GO:0003884">
    <property type="term" value="F:D-amino-acid oxidase activity"/>
    <property type="evidence" value="ECO:0007669"/>
    <property type="project" value="InterPro"/>
</dbReference>
<evidence type="ECO:0000256" key="4">
    <source>
        <dbReference type="ARBA" id="ARBA00022827"/>
    </source>
</evidence>
<name>A0A319ETT2_9EURO</name>
<evidence type="ECO:0000256" key="1">
    <source>
        <dbReference type="ARBA" id="ARBA00001974"/>
    </source>
</evidence>
<dbReference type="PANTHER" id="PTHR11530">
    <property type="entry name" value="D-AMINO ACID OXIDASE"/>
    <property type="match status" value="1"/>
</dbReference>
<feature type="domain" description="FAD dependent oxidoreductase" evidence="7">
    <location>
        <begin position="158"/>
        <end position="318"/>
    </location>
</feature>
<evidence type="ECO:0000256" key="2">
    <source>
        <dbReference type="ARBA" id="ARBA00006730"/>
    </source>
</evidence>
<dbReference type="VEuPathDB" id="FungiDB:BO71DRAFT_475888"/>
<dbReference type="AlphaFoldDB" id="A0A319ETT2"/>
<keyword evidence="4 6" id="KW-0274">FAD</keyword>
<feature type="binding site" evidence="6">
    <location>
        <position position="275"/>
    </location>
    <ligand>
        <name>D-dopa</name>
        <dbReference type="ChEBI" id="CHEBI:149689"/>
    </ligand>
</feature>
<accession>A0A319ETT2</accession>
<dbReference type="SUPFAM" id="SSF51971">
    <property type="entry name" value="Nucleotide-binding domain"/>
    <property type="match status" value="1"/>
</dbReference>
<dbReference type="GO" id="GO:0071949">
    <property type="term" value="F:FAD binding"/>
    <property type="evidence" value="ECO:0007669"/>
    <property type="project" value="InterPro"/>
</dbReference>
<comment type="cofactor">
    <cofactor evidence="1 6">
        <name>FAD</name>
        <dbReference type="ChEBI" id="CHEBI:57692"/>
    </cofactor>
</comment>
<dbReference type="SUPFAM" id="SSF54373">
    <property type="entry name" value="FAD-linked reductases, C-terminal domain"/>
    <property type="match status" value="1"/>
</dbReference>
<organism evidence="8 9">
    <name type="scientific">Aspergillus ellipticus CBS 707.79</name>
    <dbReference type="NCBI Taxonomy" id="1448320"/>
    <lineage>
        <taxon>Eukaryota</taxon>
        <taxon>Fungi</taxon>
        <taxon>Dikarya</taxon>
        <taxon>Ascomycota</taxon>
        <taxon>Pezizomycotina</taxon>
        <taxon>Eurotiomycetes</taxon>
        <taxon>Eurotiomycetidae</taxon>
        <taxon>Eurotiales</taxon>
        <taxon>Aspergillaceae</taxon>
        <taxon>Aspergillus</taxon>
        <taxon>Aspergillus subgen. Circumdati</taxon>
    </lineage>
</organism>
<dbReference type="GO" id="GO:0019478">
    <property type="term" value="P:D-amino acid catabolic process"/>
    <property type="evidence" value="ECO:0007669"/>
    <property type="project" value="TreeGrafter"/>
</dbReference>
<gene>
    <name evidence="8" type="ORF">BO71DRAFT_475888</name>
</gene>
<dbReference type="InterPro" id="IPR006076">
    <property type="entry name" value="FAD-dep_OxRdtase"/>
</dbReference>
<comment type="similarity">
    <text evidence="2">Belongs to the DAMOX/DASOX family.</text>
</comment>
<dbReference type="STRING" id="1448320.A0A319ETT2"/>
<evidence type="ECO:0000313" key="9">
    <source>
        <dbReference type="Proteomes" id="UP000247810"/>
    </source>
</evidence>
<sequence>MKQHNYVVLGAGVVGLTTALELKRRAPTASVIIAAKHFPGDQSPEYCSPWAGANWMTTAVDGGKHEAWGAETYRRFGELADNVPETGITRMSLRAIFDRPAEEAGILSRGTGKIWYEELTGGIEYLPKAEVNTECLKAKVEMRRAGFGDIRDLFRDIPARAYFNCTGLGSCSLKGVEDKQLFPTRGQVMLVETPKTPFKQMYFRSPRRVDNDTTYVFPRYPTGGVVLGGCRLDNDWNTEPDLLLAEDIKRRCCDLAPELGNPQDLKVLYHAVGLRPGRKGGIRVEPEKIDGCLVIHNYGAGGTGYQSSWGTAKHAVDLLERSLREEI</sequence>
<dbReference type="Gene3D" id="3.40.50.720">
    <property type="entry name" value="NAD(P)-binding Rossmann-like Domain"/>
    <property type="match status" value="2"/>
</dbReference>
<reference evidence="8 9" key="1">
    <citation type="submission" date="2018-02" db="EMBL/GenBank/DDBJ databases">
        <title>The genomes of Aspergillus section Nigri reveals drivers in fungal speciation.</title>
        <authorList>
            <consortium name="DOE Joint Genome Institute"/>
            <person name="Vesth T.C."/>
            <person name="Nybo J."/>
            <person name="Theobald S."/>
            <person name="Brandl J."/>
            <person name="Frisvad J.C."/>
            <person name="Nielsen K.F."/>
            <person name="Lyhne E.K."/>
            <person name="Kogle M.E."/>
            <person name="Kuo A."/>
            <person name="Riley R."/>
            <person name="Clum A."/>
            <person name="Nolan M."/>
            <person name="Lipzen A."/>
            <person name="Salamov A."/>
            <person name="Henrissat B."/>
            <person name="Wiebenga A."/>
            <person name="De vries R.P."/>
            <person name="Grigoriev I.V."/>
            <person name="Mortensen U.H."/>
            <person name="Andersen M.R."/>
            <person name="Baker S.E."/>
        </authorList>
    </citation>
    <scope>NUCLEOTIDE SEQUENCE [LARGE SCALE GENOMIC DNA]</scope>
    <source>
        <strain evidence="8 9">CBS 707.79</strain>
    </source>
</reference>
<feature type="binding site" evidence="6">
    <location>
        <position position="166"/>
    </location>
    <ligand>
        <name>FAD</name>
        <dbReference type="ChEBI" id="CHEBI:57692"/>
    </ligand>
</feature>
<dbReference type="PANTHER" id="PTHR11530:SF16">
    <property type="entry name" value="D-AMINO ACID OXIDASE (AFU_ORTHOLOGUE AFUA_5G11290)"/>
    <property type="match status" value="1"/>
</dbReference>
<dbReference type="Pfam" id="PF01266">
    <property type="entry name" value="DAO"/>
    <property type="match status" value="2"/>
</dbReference>
<dbReference type="GO" id="GO:0005737">
    <property type="term" value="C:cytoplasm"/>
    <property type="evidence" value="ECO:0007669"/>
    <property type="project" value="TreeGrafter"/>
</dbReference>
<feature type="binding site" evidence="6">
    <location>
        <position position="215"/>
    </location>
    <ligand>
        <name>D-dopa</name>
        <dbReference type="ChEBI" id="CHEBI:149689"/>
    </ligand>
</feature>
<evidence type="ECO:0000259" key="7">
    <source>
        <dbReference type="Pfam" id="PF01266"/>
    </source>
</evidence>
<dbReference type="PIRSF" id="PIRSF000189">
    <property type="entry name" value="D-aa_oxidase"/>
    <property type="match status" value="1"/>
</dbReference>
<evidence type="ECO:0000256" key="6">
    <source>
        <dbReference type="PIRSR" id="PIRSR000189-1"/>
    </source>
</evidence>
<protein>
    <submittedName>
        <fullName evidence="8">FAD dependent oxidoreductase</fullName>
    </submittedName>
</protein>
<keyword evidence="9" id="KW-1185">Reference proteome</keyword>
<dbReference type="PROSITE" id="PS00677">
    <property type="entry name" value="DAO"/>
    <property type="match status" value="1"/>
</dbReference>
<proteinExistence type="inferred from homology"/>
<feature type="domain" description="FAD dependent oxidoreductase" evidence="7">
    <location>
        <begin position="6"/>
        <end position="94"/>
    </location>
</feature>
<evidence type="ECO:0000256" key="5">
    <source>
        <dbReference type="ARBA" id="ARBA00023002"/>
    </source>
</evidence>
<keyword evidence="3" id="KW-0285">Flavoprotein</keyword>
<keyword evidence="5" id="KW-0560">Oxidoreductase</keyword>
<dbReference type="OrthoDB" id="2015447at2759"/>
<evidence type="ECO:0000256" key="3">
    <source>
        <dbReference type="ARBA" id="ARBA00022630"/>
    </source>
</evidence>
<dbReference type="InterPro" id="IPR006181">
    <property type="entry name" value="D-amino_acid_oxidase_CS"/>
</dbReference>
<dbReference type="Proteomes" id="UP000247810">
    <property type="component" value="Unassembled WGS sequence"/>
</dbReference>
<evidence type="ECO:0000313" key="8">
    <source>
        <dbReference type="EMBL" id="PYH94572.1"/>
    </source>
</evidence>
<dbReference type="InterPro" id="IPR023209">
    <property type="entry name" value="DAO"/>
</dbReference>
<feature type="binding site" evidence="6">
    <location>
        <position position="302"/>
    </location>
    <ligand>
        <name>D-dopa</name>
        <dbReference type="ChEBI" id="CHEBI:149689"/>
    </ligand>
</feature>
<dbReference type="Gene3D" id="3.30.9.10">
    <property type="entry name" value="D-Amino Acid Oxidase, subunit A, domain 2"/>
    <property type="match status" value="1"/>
</dbReference>